<evidence type="ECO:0000256" key="11">
    <source>
        <dbReference type="ARBA" id="ARBA00023014"/>
    </source>
</evidence>
<dbReference type="Pfam" id="PF00175">
    <property type="entry name" value="NAD_binding_1"/>
    <property type="match status" value="1"/>
</dbReference>
<comment type="caution">
    <text evidence="15">The sequence shown here is derived from an EMBL/GenBank/DDBJ whole genome shotgun (WGS) entry which is preliminary data.</text>
</comment>
<feature type="transmembrane region" description="Helical" evidence="13">
    <location>
        <begin position="35"/>
        <end position="59"/>
    </location>
</feature>
<evidence type="ECO:0000256" key="13">
    <source>
        <dbReference type="SAM" id="Phobius"/>
    </source>
</evidence>
<protein>
    <submittedName>
        <fullName evidence="15">Putative ferric reductase</fullName>
    </submittedName>
</protein>
<dbReference type="InterPro" id="IPR013130">
    <property type="entry name" value="Fe3_Rdtase_TM_dom"/>
</dbReference>
<proteinExistence type="predicted"/>
<keyword evidence="4 13" id="KW-0812">Transmembrane</keyword>
<evidence type="ECO:0000259" key="14">
    <source>
        <dbReference type="PROSITE" id="PS51384"/>
    </source>
</evidence>
<dbReference type="InterPro" id="IPR050415">
    <property type="entry name" value="MRET"/>
</dbReference>
<dbReference type="Gene3D" id="3.40.50.80">
    <property type="entry name" value="Nucleotide-binding domain of ferredoxin-NADP reductase (FNR) module"/>
    <property type="match status" value="1"/>
</dbReference>
<name>A0A7W7Z262_9BRAD</name>
<dbReference type="GO" id="GO:0046872">
    <property type="term" value="F:metal ion binding"/>
    <property type="evidence" value="ECO:0007669"/>
    <property type="project" value="UniProtKB-KW"/>
</dbReference>
<keyword evidence="7" id="KW-0274">FAD</keyword>
<dbReference type="RefSeq" id="WP_184255731.1">
    <property type="nucleotide sequence ID" value="NZ_JACHIH010000005.1"/>
</dbReference>
<feature type="transmembrane region" description="Helical" evidence="13">
    <location>
        <begin position="119"/>
        <end position="140"/>
    </location>
</feature>
<keyword evidence="11" id="KW-0411">Iron-sulfur</keyword>
<evidence type="ECO:0000256" key="1">
    <source>
        <dbReference type="ARBA" id="ARBA00001974"/>
    </source>
</evidence>
<feature type="domain" description="FAD-binding FR-type" evidence="14">
    <location>
        <begin position="201"/>
        <end position="303"/>
    </location>
</feature>
<dbReference type="GO" id="GO:0050660">
    <property type="term" value="F:flavin adenine dinucleotide binding"/>
    <property type="evidence" value="ECO:0007669"/>
    <property type="project" value="TreeGrafter"/>
</dbReference>
<dbReference type="InterPro" id="IPR001433">
    <property type="entry name" value="OxRdtase_FAD/NAD-bd"/>
</dbReference>
<dbReference type="Pfam" id="PF01794">
    <property type="entry name" value="Ferric_reduct"/>
    <property type="match status" value="1"/>
</dbReference>
<comment type="cofactor">
    <cofactor evidence="1">
        <name>FAD</name>
        <dbReference type="ChEBI" id="CHEBI:57692"/>
    </cofactor>
</comment>
<keyword evidence="6" id="KW-0479">Metal-binding</keyword>
<dbReference type="AlphaFoldDB" id="A0A7W7Z262"/>
<dbReference type="PANTHER" id="PTHR47354:SF8">
    <property type="entry name" value="1,2-PHENYLACETYL-COA EPOXIDASE, SUBUNIT E"/>
    <property type="match status" value="1"/>
</dbReference>
<dbReference type="InterPro" id="IPR017938">
    <property type="entry name" value="Riboflavin_synthase-like_b-brl"/>
</dbReference>
<comment type="subcellular location">
    <subcellularLocation>
        <location evidence="2">Membrane</location>
        <topology evidence="2">Multi-pass membrane protein</topology>
    </subcellularLocation>
</comment>
<evidence type="ECO:0000256" key="5">
    <source>
        <dbReference type="ARBA" id="ARBA00022714"/>
    </source>
</evidence>
<reference evidence="15 16" key="1">
    <citation type="submission" date="2020-08" db="EMBL/GenBank/DDBJ databases">
        <title>Genomic Encyclopedia of Type Strains, Phase IV (KMG-IV): sequencing the most valuable type-strain genomes for metagenomic binning, comparative biology and taxonomic classification.</title>
        <authorList>
            <person name="Goeker M."/>
        </authorList>
    </citation>
    <scope>NUCLEOTIDE SEQUENCE [LARGE SCALE GENOMIC DNA]</scope>
    <source>
        <strain evidence="15 16">DSM 12706</strain>
    </source>
</reference>
<evidence type="ECO:0000313" key="15">
    <source>
        <dbReference type="EMBL" id="MBB5046631.1"/>
    </source>
</evidence>
<evidence type="ECO:0000313" key="16">
    <source>
        <dbReference type="Proteomes" id="UP000542353"/>
    </source>
</evidence>
<dbReference type="EMBL" id="JACHIH010000005">
    <property type="protein sequence ID" value="MBB5046631.1"/>
    <property type="molecule type" value="Genomic_DNA"/>
</dbReference>
<dbReference type="PROSITE" id="PS51384">
    <property type="entry name" value="FAD_FR"/>
    <property type="match status" value="1"/>
</dbReference>
<accession>A0A7W7Z262</accession>
<keyword evidence="12 13" id="KW-0472">Membrane</keyword>
<dbReference type="InterPro" id="IPR039261">
    <property type="entry name" value="FNR_nucleotide-bd"/>
</dbReference>
<evidence type="ECO:0000256" key="10">
    <source>
        <dbReference type="ARBA" id="ARBA00023004"/>
    </source>
</evidence>
<feature type="transmembrane region" description="Helical" evidence="13">
    <location>
        <begin position="152"/>
        <end position="172"/>
    </location>
</feature>
<evidence type="ECO:0000256" key="8">
    <source>
        <dbReference type="ARBA" id="ARBA00022989"/>
    </source>
</evidence>
<evidence type="ECO:0000256" key="7">
    <source>
        <dbReference type="ARBA" id="ARBA00022827"/>
    </source>
</evidence>
<keyword evidence="16" id="KW-1185">Reference proteome</keyword>
<sequence>MTGLASTLRLLSIPLLSVAVPFGFVLWAFPEDLAPARMIGIVFGWIGCGLLLVSLLLMLREPRLARWLGGLERMYRWHHVTGILAYVALLLHPLALAANGLSTSPAFAWETLSAFDEGWAVWSGWLGLLVLMLGLIVTFSPTLNRRLSYGTWRWLHAALALGVLLGLAHLVLLGIDEPVLPIIAVVALILAWRALRGDLGLAAHPYIVSAVRPIAAGAVEIGLRPLGDPLAIAAGQFVLVAFFAGPTYRGCGEFHPFTVSSIDPDRVLHVGVKALGDCTRRMLSIEQGVAARVMGGFGNFLADRKAAPQFWVAGGIGVAPFVALLRAGHLSDATTLLYLYRSEADAVFLSELRTIAASDPRLSLQAVATGDTLPDLTPMLPDASQLSGCDCYFCGPPGLIAALEPLLRAKGVTARHIHYENFEFR</sequence>
<dbReference type="InterPro" id="IPR017927">
    <property type="entry name" value="FAD-bd_FR_type"/>
</dbReference>
<evidence type="ECO:0000256" key="3">
    <source>
        <dbReference type="ARBA" id="ARBA00022630"/>
    </source>
</evidence>
<dbReference type="SUPFAM" id="SSF52343">
    <property type="entry name" value="Ferredoxin reductase-like, C-terminal NADP-linked domain"/>
    <property type="match status" value="1"/>
</dbReference>
<dbReference type="GO" id="GO:0051537">
    <property type="term" value="F:2 iron, 2 sulfur cluster binding"/>
    <property type="evidence" value="ECO:0007669"/>
    <property type="project" value="UniProtKB-KW"/>
</dbReference>
<dbReference type="PANTHER" id="PTHR47354">
    <property type="entry name" value="NADH OXIDOREDUCTASE HCR"/>
    <property type="match status" value="1"/>
</dbReference>
<evidence type="ECO:0000256" key="4">
    <source>
        <dbReference type="ARBA" id="ARBA00022692"/>
    </source>
</evidence>
<gene>
    <name evidence="15" type="ORF">HNR60_001379</name>
</gene>
<evidence type="ECO:0000256" key="9">
    <source>
        <dbReference type="ARBA" id="ARBA00023002"/>
    </source>
</evidence>
<keyword evidence="9" id="KW-0560">Oxidoreductase</keyword>
<evidence type="ECO:0000256" key="2">
    <source>
        <dbReference type="ARBA" id="ARBA00004141"/>
    </source>
</evidence>
<dbReference type="GO" id="GO:0016020">
    <property type="term" value="C:membrane"/>
    <property type="evidence" value="ECO:0007669"/>
    <property type="project" value="UniProtKB-SubCell"/>
</dbReference>
<keyword evidence="8 13" id="KW-1133">Transmembrane helix</keyword>
<organism evidence="15 16">
    <name type="scientific">Rhodopseudomonas rhenobacensis</name>
    <dbReference type="NCBI Taxonomy" id="87461"/>
    <lineage>
        <taxon>Bacteria</taxon>
        <taxon>Pseudomonadati</taxon>
        <taxon>Pseudomonadota</taxon>
        <taxon>Alphaproteobacteria</taxon>
        <taxon>Hyphomicrobiales</taxon>
        <taxon>Nitrobacteraceae</taxon>
        <taxon>Rhodopseudomonas</taxon>
    </lineage>
</organism>
<evidence type="ECO:0000256" key="12">
    <source>
        <dbReference type="ARBA" id="ARBA00023136"/>
    </source>
</evidence>
<dbReference type="SUPFAM" id="SSF63380">
    <property type="entry name" value="Riboflavin synthase domain-like"/>
    <property type="match status" value="1"/>
</dbReference>
<feature type="transmembrane region" description="Helical" evidence="13">
    <location>
        <begin position="7"/>
        <end position="29"/>
    </location>
</feature>
<dbReference type="Proteomes" id="UP000542353">
    <property type="component" value="Unassembled WGS sequence"/>
</dbReference>
<dbReference type="GO" id="GO:0016491">
    <property type="term" value="F:oxidoreductase activity"/>
    <property type="evidence" value="ECO:0007669"/>
    <property type="project" value="UniProtKB-KW"/>
</dbReference>
<feature type="transmembrane region" description="Helical" evidence="13">
    <location>
        <begin position="80"/>
        <end position="99"/>
    </location>
</feature>
<keyword evidence="10" id="KW-0408">Iron</keyword>
<evidence type="ECO:0000256" key="6">
    <source>
        <dbReference type="ARBA" id="ARBA00022723"/>
    </source>
</evidence>
<keyword evidence="5" id="KW-0001">2Fe-2S</keyword>
<keyword evidence="3" id="KW-0285">Flavoprotein</keyword>